<dbReference type="RefSeq" id="WP_111548012.1">
    <property type="nucleotide sequence ID" value="NZ_MZXV01000070.1"/>
</dbReference>
<protein>
    <submittedName>
        <fullName evidence="1">Uncharacterized protein</fullName>
    </submittedName>
</protein>
<organism evidence="1 2">
    <name type="scientific">Mesorhizobium kowhaii</name>
    <dbReference type="NCBI Taxonomy" id="1300272"/>
    <lineage>
        <taxon>Bacteria</taxon>
        <taxon>Pseudomonadati</taxon>
        <taxon>Pseudomonadota</taxon>
        <taxon>Alphaproteobacteria</taxon>
        <taxon>Hyphomicrobiales</taxon>
        <taxon>Phyllobacteriaceae</taxon>
        <taxon>Mesorhizobium</taxon>
    </lineage>
</organism>
<dbReference type="AlphaFoldDB" id="A0A2W7DTU4"/>
<accession>A0A2W7DTU4</accession>
<dbReference type="Proteomes" id="UP000248616">
    <property type="component" value="Unassembled WGS sequence"/>
</dbReference>
<name>A0A2W7DTU4_9HYPH</name>
<reference evidence="2" key="1">
    <citation type="submission" date="2017-03" db="EMBL/GenBank/DDBJ databases">
        <authorList>
            <person name="Safronova V.I."/>
            <person name="Sazanova A.L."/>
            <person name="Chirak E.R."/>
        </authorList>
    </citation>
    <scope>NUCLEOTIDE SEQUENCE [LARGE SCALE GENOMIC DNA]</scope>
    <source>
        <strain evidence="2">Ach-343</strain>
    </source>
</reference>
<sequence length="172" mass="18557">MVSPYADFIKKLHGDKAFRQAFADDPRSVLRASGLDPDLLDLPSKIDFDALERRIDGRISSAPPDTATLSHASAQELWDRFNFIRVNYDLPSPSTPATSIIYGTTATTSVISLVTAQGSAARMDVELARLGRLRNLTRLPGTALSFAVGGPDGRALHGLGIEAIRALVGRLR</sequence>
<evidence type="ECO:0000313" key="2">
    <source>
        <dbReference type="Proteomes" id="UP000248616"/>
    </source>
</evidence>
<comment type="caution">
    <text evidence="1">The sequence shown here is derived from an EMBL/GenBank/DDBJ whole genome shotgun (WGS) entry which is preliminary data.</text>
</comment>
<keyword evidence="2" id="KW-1185">Reference proteome</keyword>
<dbReference type="OrthoDB" id="9824853at2"/>
<evidence type="ECO:0000313" key="1">
    <source>
        <dbReference type="EMBL" id="PZV34696.1"/>
    </source>
</evidence>
<gene>
    <name evidence="1" type="ORF">B5V02_31815</name>
</gene>
<dbReference type="EMBL" id="MZXV01000070">
    <property type="protein sequence ID" value="PZV34696.1"/>
    <property type="molecule type" value="Genomic_DNA"/>
</dbReference>
<proteinExistence type="predicted"/>